<dbReference type="PIRSF" id="PIRSF000460">
    <property type="entry name" value="Pprylas_GlgP"/>
    <property type="match status" value="1"/>
</dbReference>
<evidence type="ECO:0000256" key="11">
    <source>
        <dbReference type="RuleBase" id="RU000587"/>
    </source>
</evidence>
<evidence type="ECO:0000256" key="6">
    <source>
        <dbReference type="ARBA" id="ARBA00022679"/>
    </source>
</evidence>
<evidence type="ECO:0000256" key="4">
    <source>
        <dbReference type="ARBA" id="ARBA00022533"/>
    </source>
</evidence>
<keyword evidence="6 11" id="KW-0808">Transferase</keyword>
<evidence type="ECO:0000256" key="3">
    <source>
        <dbReference type="ARBA" id="ARBA00006047"/>
    </source>
</evidence>
<comment type="cofactor">
    <cofactor evidence="2 11">
        <name>pyridoxal 5'-phosphate</name>
        <dbReference type="ChEBI" id="CHEBI:597326"/>
    </cofactor>
</comment>
<evidence type="ECO:0000313" key="13">
    <source>
        <dbReference type="Proteomes" id="UP000579281"/>
    </source>
</evidence>
<dbReference type="InterPro" id="IPR011833">
    <property type="entry name" value="Glycg_phsphrylas"/>
</dbReference>
<dbReference type="RefSeq" id="WP_330602818.1">
    <property type="nucleotide sequence ID" value="NZ_JACHEN010000010.1"/>
</dbReference>
<sequence>MAGEKRDVDRRTGRKNQSIYKTIWKIGGAMLNQEQLKSSVLRNLKADYGKVIENATIYEKYHAVSKAIIEQLADDWYRTGSTYEEGKQAYYLSAEFLMGRALGNNLINLDIYEDVRDTLKELKIDLNFIEEAEEDAGLGNGGLGRLAACFLDSCATMNLPVTGYGIRYRYGLFRQRFEDGFQKEEGDHWMAHGDPWSVRREEDEVLVQFKEATVRAVPYDMPIIGYKTKNVNTLRLWQAEPIKDFDFQQFNNQEFDKAVREKNRAEDISRVLYPNDDKLQGKLLRLKQQYFFASASLQDMKKKYKGKYGNQFESFHAYHAVQLNDTHPVVAIPELMRLLMDEEGLDWEQAWEVTQKTFSYTNHTILAEALEQWDCKLFKRLLPRIYQVIRQIDKKFALKLRDKGYGIEEIEKLRIISNGSIKMAWLAIYGCHTTNGVAELHTEILKNHELKEWYRLYPHRFQNKTNGITPRRWLLLSNLELSKLITELLGTEAWVTDLNKLKELEKYRDDKAILKKFAEIKMKKKKALAAYIEKHEGIPVNTSSIFDIQIKRLHEYKRQLLNGFHILDIYFRIKEDPKLDLIPRTFIFGAKAAPGYFRAKGIIKFINEIGKKINTDPDTKDKMKVVFVQNYRVSYGEKLFPAADISEQISTAGKEASGTGNMKFMLNGTPTLGTFDGANVEIVAEAGEENNFIFGARIEELEKIKNSYDPKTYYENTPGLKRVVDSLVDGTFDDEGTGMFKELYDSLLLGTNWHKADNYFILRDFAEYREAHKEIDKAYRNPEEWSRKCWMNLVNAGKFSSDRTIKEYADKIWYIKPKRIL</sequence>
<dbReference type="PANTHER" id="PTHR11468:SF3">
    <property type="entry name" value="GLYCOGEN PHOSPHORYLASE, LIVER FORM"/>
    <property type="match status" value="1"/>
</dbReference>
<evidence type="ECO:0000256" key="8">
    <source>
        <dbReference type="ARBA" id="ARBA00023277"/>
    </source>
</evidence>
<dbReference type="AlphaFoldDB" id="A0A841KR51"/>
<accession>A0A841KR51</accession>
<protein>
    <recommendedName>
        <fullName evidence="11">Alpha-1,4 glucan phosphorylase</fullName>
        <ecNumber evidence="11">2.4.1.1</ecNumber>
    </recommendedName>
</protein>
<dbReference type="Pfam" id="PF00343">
    <property type="entry name" value="Phosphorylase"/>
    <property type="match status" value="1"/>
</dbReference>
<comment type="catalytic activity">
    <reaction evidence="1 11">
        <text>[(1-&gt;4)-alpha-D-glucosyl](n) + phosphate = [(1-&gt;4)-alpha-D-glucosyl](n-1) + alpha-D-glucose 1-phosphate</text>
        <dbReference type="Rhea" id="RHEA:41732"/>
        <dbReference type="Rhea" id="RHEA-COMP:9584"/>
        <dbReference type="Rhea" id="RHEA-COMP:9586"/>
        <dbReference type="ChEBI" id="CHEBI:15444"/>
        <dbReference type="ChEBI" id="CHEBI:43474"/>
        <dbReference type="ChEBI" id="CHEBI:58601"/>
        <dbReference type="EC" id="2.4.1.1"/>
    </reaction>
</comment>
<dbReference type="InterPro" id="IPR000811">
    <property type="entry name" value="Glyco_trans_35"/>
</dbReference>
<feature type="modified residue" description="N6-(pyridoxal phosphate)lysine" evidence="10">
    <location>
        <position position="663"/>
    </location>
</feature>
<dbReference type="FunFam" id="3.40.50.2000:FF:000003">
    <property type="entry name" value="Alpha-1,4 glucan phosphorylase"/>
    <property type="match status" value="1"/>
</dbReference>
<dbReference type="PROSITE" id="PS00102">
    <property type="entry name" value="PHOSPHORYLASE"/>
    <property type="match status" value="1"/>
</dbReference>
<reference evidence="12 13" key="1">
    <citation type="submission" date="2020-08" db="EMBL/GenBank/DDBJ databases">
        <title>Genomic Encyclopedia of Type Strains, Phase IV (KMG-IV): sequencing the most valuable type-strain genomes for metagenomic binning, comparative biology and taxonomic classification.</title>
        <authorList>
            <person name="Goeker M."/>
        </authorList>
    </citation>
    <scope>NUCLEOTIDE SEQUENCE [LARGE SCALE GENOMIC DNA]</scope>
    <source>
        <strain evidence="12 13">DSM 103526</strain>
    </source>
</reference>
<dbReference type="Proteomes" id="UP000579281">
    <property type="component" value="Unassembled WGS sequence"/>
</dbReference>
<keyword evidence="7 10" id="KW-0663">Pyridoxal phosphate</keyword>
<dbReference type="EMBL" id="JACHEN010000010">
    <property type="protein sequence ID" value="MBB6215831.1"/>
    <property type="molecule type" value="Genomic_DNA"/>
</dbReference>
<name>A0A841KR51_9FIRM</name>
<dbReference type="EC" id="2.4.1.1" evidence="11"/>
<evidence type="ECO:0000256" key="1">
    <source>
        <dbReference type="ARBA" id="ARBA00001275"/>
    </source>
</evidence>
<comment type="function">
    <text evidence="11">Allosteric enzyme that catalyzes the rate-limiting step in glycogen catabolism, the phosphorolytic cleavage of glycogen to produce glucose-1-phosphate, and plays a central role in maintaining cellular and organismal glucose homeostasis.</text>
</comment>
<dbReference type="CDD" id="cd04300">
    <property type="entry name" value="GT35_Glycogen_Phosphorylase"/>
    <property type="match status" value="1"/>
</dbReference>
<keyword evidence="5 11" id="KW-0328">Glycosyltransferase</keyword>
<evidence type="ECO:0000256" key="2">
    <source>
        <dbReference type="ARBA" id="ARBA00001933"/>
    </source>
</evidence>
<keyword evidence="8 11" id="KW-0119">Carbohydrate metabolism</keyword>
<dbReference type="FunFam" id="3.40.50.2000:FF:000149">
    <property type="entry name" value="Glycogen phosphorylase, muscle form"/>
    <property type="match status" value="1"/>
</dbReference>
<evidence type="ECO:0000256" key="5">
    <source>
        <dbReference type="ARBA" id="ARBA00022676"/>
    </source>
</evidence>
<organism evidence="12 13">
    <name type="scientific">Anaerosolibacter carboniphilus</name>
    <dbReference type="NCBI Taxonomy" id="1417629"/>
    <lineage>
        <taxon>Bacteria</taxon>
        <taxon>Bacillati</taxon>
        <taxon>Bacillota</taxon>
        <taxon>Clostridia</taxon>
        <taxon>Peptostreptococcales</taxon>
        <taxon>Thermotaleaceae</taxon>
        <taxon>Anaerosolibacter</taxon>
    </lineage>
</organism>
<gene>
    <name evidence="12" type="ORF">HNQ80_001922</name>
</gene>
<proteinExistence type="inferred from homology"/>
<dbReference type="SUPFAM" id="SSF53756">
    <property type="entry name" value="UDP-Glycosyltransferase/glycogen phosphorylase"/>
    <property type="match status" value="1"/>
</dbReference>
<comment type="similarity">
    <text evidence="3 11">Belongs to the glycogen phosphorylase family.</text>
</comment>
<comment type="caution">
    <text evidence="12">The sequence shown here is derived from an EMBL/GenBank/DDBJ whole genome shotgun (WGS) entry which is preliminary data.</text>
</comment>
<evidence type="ECO:0000256" key="9">
    <source>
        <dbReference type="ARBA" id="ARBA00025174"/>
    </source>
</evidence>
<evidence type="ECO:0000256" key="7">
    <source>
        <dbReference type="ARBA" id="ARBA00022898"/>
    </source>
</evidence>
<dbReference type="NCBIfam" id="TIGR02093">
    <property type="entry name" value="P_ylase"/>
    <property type="match status" value="1"/>
</dbReference>
<comment type="function">
    <text evidence="9">Phosphorylase is an important allosteric enzyme in carbohydrate metabolism. Enzymes from different sources differ in their regulatory mechanisms and in their natural substrates. However, all known phosphorylases share catalytic and structural properties.</text>
</comment>
<evidence type="ECO:0000256" key="10">
    <source>
        <dbReference type="PIRSR" id="PIRSR000460-1"/>
    </source>
</evidence>
<dbReference type="Gene3D" id="3.40.50.2000">
    <property type="entry name" value="Glycogen Phosphorylase B"/>
    <property type="match status" value="2"/>
</dbReference>
<dbReference type="GO" id="GO:0008184">
    <property type="term" value="F:glycogen phosphorylase activity"/>
    <property type="evidence" value="ECO:0007669"/>
    <property type="project" value="InterPro"/>
</dbReference>
<dbReference type="GO" id="GO:0005737">
    <property type="term" value="C:cytoplasm"/>
    <property type="evidence" value="ECO:0007669"/>
    <property type="project" value="TreeGrafter"/>
</dbReference>
<keyword evidence="4" id="KW-0021">Allosteric enzyme</keyword>
<dbReference type="GO" id="GO:0005980">
    <property type="term" value="P:glycogen catabolic process"/>
    <property type="evidence" value="ECO:0007669"/>
    <property type="project" value="TreeGrafter"/>
</dbReference>
<evidence type="ECO:0000313" key="12">
    <source>
        <dbReference type="EMBL" id="MBB6215831.1"/>
    </source>
</evidence>
<dbReference type="GO" id="GO:0030170">
    <property type="term" value="F:pyridoxal phosphate binding"/>
    <property type="evidence" value="ECO:0007669"/>
    <property type="project" value="InterPro"/>
</dbReference>
<dbReference type="InterPro" id="IPR035090">
    <property type="entry name" value="Pyridoxal_P_attach_site"/>
</dbReference>
<dbReference type="PANTHER" id="PTHR11468">
    <property type="entry name" value="GLYCOGEN PHOSPHORYLASE"/>
    <property type="match status" value="1"/>
</dbReference>
<keyword evidence="13" id="KW-1185">Reference proteome</keyword>